<dbReference type="AlphaFoldDB" id="A0AA36FDK7"/>
<proteinExistence type="predicted"/>
<evidence type="ECO:0000313" key="3">
    <source>
        <dbReference type="Proteomes" id="UP001162480"/>
    </source>
</evidence>
<keyword evidence="3" id="KW-1185">Reference proteome</keyword>
<organism evidence="2 3">
    <name type="scientific">Octopus vulgaris</name>
    <name type="common">Common octopus</name>
    <dbReference type="NCBI Taxonomy" id="6645"/>
    <lineage>
        <taxon>Eukaryota</taxon>
        <taxon>Metazoa</taxon>
        <taxon>Spiralia</taxon>
        <taxon>Lophotrochozoa</taxon>
        <taxon>Mollusca</taxon>
        <taxon>Cephalopoda</taxon>
        <taxon>Coleoidea</taxon>
        <taxon>Octopodiformes</taxon>
        <taxon>Octopoda</taxon>
        <taxon>Incirrata</taxon>
        <taxon>Octopodidae</taxon>
        <taxon>Octopus</taxon>
    </lineage>
</organism>
<evidence type="ECO:0000313" key="2">
    <source>
        <dbReference type="EMBL" id="CAI9733672.1"/>
    </source>
</evidence>
<keyword evidence="1" id="KW-0472">Membrane</keyword>
<feature type="transmembrane region" description="Helical" evidence="1">
    <location>
        <begin position="32"/>
        <end position="54"/>
    </location>
</feature>
<gene>
    <name evidence="2" type="ORF">OCTVUL_1B024729</name>
</gene>
<protein>
    <submittedName>
        <fullName evidence="2">Uncharacterized protein</fullName>
    </submittedName>
</protein>
<dbReference type="Proteomes" id="UP001162480">
    <property type="component" value="Chromosome 15"/>
</dbReference>
<reference evidence="2" key="1">
    <citation type="submission" date="2023-08" db="EMBL/GenBank/DDBJ databases">
        <authorList>
            <person name="Alioto T."/>
            <person name="Alioto T."/>
            <person name="Gomez Garrido J."/>
        </authorList>
    </citation>
    <scope>NUCLEOTIDE SEQUENCE</scope>
</reference>
<sequence length="84" mass="9399">MEDNAKSIPIYQFKFTRNHLDADLLKVEKGGLLLAGLLVLITFLMLLLGALLLATCRTTVVDSTPNYVLLQPTSDQDNYKMDIE</sequence>
<evidence type="ECO:0000256" key="1">
    <source>
        <dbReference type="SAM" id="Phobius"/>
    </source>
</evidence>
<dbReference type="EMBL" id="OX597828">
    <property type="protein sequence ID" value="CAI9733672.1"/>
    <property type="molecule type" value="Genomic_DNA"/>
</dbReference>
<name>A0AA36FDK7_OCTVU</name>
<keyword evidence="1" id="KW-0812">Transmembrane</keyword>
<accession>A0AA36FDK7</accession>
<keyword evidence="1" id="KW-1133">Transmembrane helix</keyword>